<reference evidence="6" key="1">
    <citation type="journal article" date="2018" name="Genome Biol.">
        <title>SKESA: strategic k-mer extension for scrupulous assemblies.</title>
        <authorList>
            <person name="Souvorov A."/>
            <person name="Agarwala R."/>
            <person name="Lipman D.J."/>
        </authorList>
    </citation>
    <scope>NUCLEOTIDE SEQUENCE</scope>
    <source>
        <strain evidence="6">MA.CK_97/00003274</strain>
    </source>
</reference>
<evidence type="ECO:0000256" key="5">
    <source>
        <dbReference type="ARBA" id="ARBA00048574"/>
    </source>
</evidence>
<dbReference type="NCBIfam" id="TIGR03124">
    <property type="entry name" value="citrate_citX"/>
    <property type="match status" value="1"/>
</dbReference>
<dbReference type="GO" id="GO:0051191">
    <property type="term" value="P:prosthetic group biosynthetic process"/>
    <property type="evidence" value="ECO:0007669"/>
    <property type="project" value="InterPro"/>
</dbReference>
<keyword evidence="4 6" id="KW-0548">Nucleotidyltransferase</keyword>
<evidence type="ECO:0000256" key="2">
    <source>
        <dbReference type="ARBA" id="ARBA00016314"/>
    </source>
</evidence>
<proteinExistence type="predicted"/>
<sequence length="179" mass="20167">MMERKVTLEDMLGCREKRAERQKETLSRYGVPVVSVTLVWPGEVKDTEASRYAMEQALWSLDNALETLNIFPRLRRCDFPVTGAEAIYSVNMDVSALKRLCVGLEDIHPLGRLWDLDVIGVNGHPASRTEIGLSPRCCLLCDEQAHVCVRTRAHDVKQLLSTIHRSIDDFKQSVEATGT</sequence>
<keyword evidence="3 6" id="KW-0808">Transferase</keyword>
<dbReference type="EMBL" id="DAAXPA010000025">
    <property type="protein sequence ID" value="HAG1966919.1"/>
    <property type="molecule type" value="Genomic_DNA"/>
</dbReference>
<evidence type="ECO:0000256" key="3">
    <source>
        <dbReference type="ARBA" id="ARBA00022679"/>
    </source>
</evidence>
<dbReference type="InterPro" id="IPR005551">
    <property type="entry name" value="CitX"/>
</dbReference>
<evidence type="ECO:0000256" key="1">
    <source>
        <dbReference type="ARBA" id="ARBA00012524"/>
    </source>
</evidence>
<comment type="caution">
    <text evidence="6">The sequence shown here is derived from an EMBL/GenBank/DDBJ whole genome shotgun (WGS) entry which is preliminary data.</text>
</comment>
<gene>
    <name evidence="6" type="primary">citX</name>
    <name evidence="6" type="ORF">G8R56_005221</name>
</gene>
<dbReference type="GO" id="GO:0016829">
    <property type="term" value="F:lyase activity"/>
    <property type="evidence" value="ECO:0007669"/>
    <property type="project" value="UniProtKB-KW"/>
</dbReference>
<protein>
    <recommendedName>
        <fullName evidence="2">Apo-citrate lyase phosphoribosyl-dephospho-CoA transferase</fullName>
        <ecNumber evidence="1">2.7.7.61</ecNumber>
    </recommendedName>
</protein>
<comment type="catalytic activity">
    <reaction evidence="5">
        <text>apo-[citrate lyase ACP] + 2'-(5''-triphospho-alpha-D-ribosyl)-3'-dephospho-CoA = holo-[citrate lyase ACP] + diphosphate</text>
        <dbReference type="Rhea" id="RHEA:16333"/>
        <dbReference type="Rhea" id="RHEA-COMP:10157"/>
        <dbReference type="Rhea" id="RHEA-COMP:10158"/>
        <dbReference type="ChEBI" id="CHEBI:29999"/>
        <dbReference type="ChEBI" id="CHEBI:33019"/>
        <dbReference type="ChEBI" id="CHEBI:61378"/>
        <dbReference type="ChEBI" id="CHEBI:82683"/>
        <dbReference type="EC" id="2.7.7.61"/>
    </reaction>
</comment>
<dbReference type="GO" id="GO:0050519">
    <property type="term" value="F:holo-citrate lyase synthase activity"/>
    <property type="evidence" value="ECO:0007669"/>
    <property type="project" value="UniProtKB-EC"/>
</dbReference>
<reference evidence="6" key="2">
    <citation type="submission" date="2020-02" db="EMBL/GenBank/DDBJ databases">
        <authorList>
            <consortium name="NCBI Pathogen Detection Project"/>
        </authorList>
    </citation>
    <scope>NUCLEOTIDE SEQUENCE</scope>
    <source>
        <strain evidence="6">MA.CK_97/00003274</strain>
    </source>
</reference>
<evidence type="ECO:0000313" key="6">
    <source>
        <dbReference type="EMBL" id="HAG1966919.1"/>
    </source>
</evidence>
<keyword evidence="6" id="KW-0456">Lyase</keyword>
<dbReference type="AlphaFoldDB" id="A0A759MC86"/>
<name>A0A759MC86_SALER</name>
<dbReference type="Pfam" id="PF03802">
    <property type="entry name" value="CitX"/>
    <property type="match status" value="1"/>
</dbReference>
<accession>A0A759MC86</accession>
<evidence type="ECO:0000256" key="4">
    <source>
        <dbReference type="ARBA" id="ARBA00022695"/>
    </source>
</evidence>
<dbReference type="EC" id="2.7.7.61" evidence="1"/>
<organism evidence="6">
    <name type="scientific">Salmonella enterica</name>
    <name type="common">Salmonella choleraesuis</name>
    <dbReference type="NCBI Taxonomy" id="28901"/>
    <lineage>
        <taxon>Bacteria</taxon>
        <taxon>Pseudomonadati</taxon>
        <taxon>Pseudomonadota</taxon>
        <taxon>Gammaproteobacteria</taxon>
        <taxon>Enterobacterales</taxon>
        <taxon>Enterobacteriaceae</taxon>
        <taxon>Salmonella</taxon>
    </lineage>
</organism>